<sequence>MESRSLSAKQSKGDLRQKSETKTPKISDGFRGFYFLKITANIFIRLFDLSFDFCNFAA</sequence>
<protein>
    <submittedName>
        <fullName evidence="2">Uncharacterized protein</fullName>
    </submittedName>
</protein>
<organism evidence="2 3">
    <name type="scientific">Aquipluma nitroreducens</name>
    <dbReference type="NCBI Taxonomy" id="2010828"/>
    <lineage>
        <taxon>Bacteria</taxon>
        <taxon>Pseudomonadati</taxon>
        <taxon>Bacteroidota</taxon>
        <taxon>Bacteroidia</taxon>
        <taxon>Marinilabiliales</taxon>
        <taxon>Prolixibacteraceae</taxon>
        <taxon>Aquipluma</taxon>
    </lineage>
</organism>
<feature type="compositionally biased region" description="Polar residues" evidence="1">
    <location>
        <begin position="1"/>
        <end position="10"/>
    </location>
</feature>
<dbReference type="KEGG" id="anf:AQPE_0943"/>
<evidence type="ECO:0000313" key="2">
    <source>
        <dbReference type="EMBL" id="BBE16796.1"/>
    </source>
</evidence>
<accession>A0A5K7S5J2</accession>
<gene>
    <name evidence="2" type="ORF">AQPE_0943</name>
</gene>
<feature type="region of interest" description="Disordered" evidence="1">
    <location>
        <begin position="1"/>
        <end position="27"/>
    </location>
</feature>
<proteinExistence type="predicted"/>
<name>A0A5K7S5J2_9BACT</name>
<evidence type="ECO:0000256" key="1">
    <source>
        <dbReference type="SAM" id="MobiDB-lite"/>
    </source>
</evidence>
<dbReference type="EMBL" id="AP018694">
    <property type="protein sequence ID" value="BBE16796.1"/>
    <property type="molecule type" value="Genomic_DNA"/>
</dbReference>
<feature type="compositionally biased region" description="Basic and acidic residues" evidence="1">
    <location>
        <begin position="11"/>
        <end position="25"/>
    </location>
</feature>
<evidence type="ECO:0000313" key="3">
    <source>
        <dbReference type="Proteomes" id="UP001193389"/>
    </source>
</evidence>
<dbReference type="AlphaFoldDB" id="A0A5K7S5J2"/>
<dbReference type="Proteomes" id="UP001193389">
    <property type="component" value="Chromosome"/>
</dbReference>
<reference evidence="2" key="1">
    <citation type="journal article" date="2020" name="Int. J. Syst. Evol. Microbiol.">
        <title>Aquipluma nitroreducens gen. nov. sp. nov., a novel facultatively anaerobic bacterium isolated from a freshwater lake.</title>
        <authorList>
            <person name="Watanabe M."/>
            <person name="Kojima H."/>
            <person name="Fukui M."/>
        </authorList>
    </citation>
    <scope>NUCLEOTIDE SEQUENCE</scope>
    <source>
        <strain evidence="2">MeG22</strain>
    </source>
</reference>
<keyword evidence="3" id="KW-1185">Reference proteome</keyword>